<dbReference type="InterPro" id="IPR054331">
    <property type="entry name" value="LiaF_TM"/>
</dbReference>
<evidence type="ECO:0000313" key="5">
    <source>
        <dbReference type="Proteomes" id="UP001519292"/>
    </source>
</evidence>
<feature type="domain" description="LiaF transmembrane" evidence="3">
    <location>
        <begin position="10"/>
        <end position="104"/>
    </location>
</feature>
<dbReference type="RefSeq" id="WP_209687282.1">
    <property type="nucleotide sequence ID" value="NZ_JAGGLU010000011.1"/>
</dbReference>
<protein>
    <submittedName>
        <fullName evidence="4">Membrane protein</fullName>
    </submittedName>
</protein>
<keyword evidence="1" id="KW-0812">Transmembrane</keyword>
<comment type="caution">
    <text evidence="4">The sequence shown here is derived from an EMBL/GenBank/DDBJ whole genome shotgun (WGS) entry which is preliminary data.</text>
</comment>
<accession>A0ABS4MFT5</accession>
<evidence type="ECO:0000259" key="2">
    <source>
        <dbReference type="Pfam" id="PF09922"/>
    </source>
</evidence>
<feature type="transmembrane region" description="Helical" evidence="1">
    <location>
        <begin position="57"/>
        <end position="75"/>
    </location>
</feature>
<dbReference type="Pfam" id="PF09922">
    <property type="entry name" value="LiaF-like_C"/>
    <property type="match status" value="1"/>
</dbReference>
<keyword evidence="1" id="KW-0472">Membrane</keyword>
<dbReference type="Proteomes" id="UP001519292">
    <property type="component" value="Unassembled WGS sequence"/>
</dbReference>
<gene>
    <name evidence="4" type="ORF">J2Z60_001735</name>
</gene>
<sequence length="251" mass="27948">MKRKNISRILWGIGFLLAGIFLLLEQLHLISLNLSLWTIIWTIIFAALGVSSIANKNIFGSVFSIAFLVIVYAKPLHITKLVPWTILLVALLISIGLSIIFKKSIVENEIIVNGKRVDWKDVRPEPFHAQEVISQTSKTETGEEVVISQKLSDTSRYIRSQNLHSVTINSFVGDAEIYLNHAKAAGESVIFNINASIGDIDIYLPNSWQIVNELDSTFGNIDYFGHSSETGTKLILRGSKKVGDLGIHFVE</sequence>
<proteinExistence type="predicted"/>
<dbReference type="EMBL" id="JAGGLU010000011">
    <property type="protein sequence ID" value="MBP2058550.1"/>
    <property type="molecule type" value="Genomic_DNA"/>
</dbReference>
<feature type="domain" description="Cell wall-active antibiotics response LiaF-like C-terminal" evidence="2">
    <location>
        <begin position="162"/>
        <end position="230"/>
    </location>
</feature>
<feature type="transmembrane region" description="Helical" evidence="1">
    <location>
        <begin position="81"/>
        <end position="101"/>
    </location>
</feature>
<feature type="transmembrane region" description="Helical" evidence="1">
    <location>
        <begin position="7"/>
        <end position="24"/>
    </location>
</feature>
<keyword evidence="5" id="KW-1185">Reference proteome</keyword>
<evidence type="ECO:0000313" key="4">
    <source>
        <dbReference type="EMBL" id="MBP2058550.1"/>
    </source>
</evidence>
<organism evidence="4 5">
    <name type="scientific">Lactobacillus colini</name>
    <dbReference type="NCBI Taxonomy" id="1819254"/>
    <lineage>
        <taxon>Bacteria</taxon>
        <taxon>Bacillati</taxon>
        <taxon>Bacillota</taxon>
        <taxon>Bacilli</taxon>
        <taxon>Lactobacillales</taxon>
        <taxon>Lactobacillaceae</taxon>
        <taxon>Lactobacillus</taxon>
    </lineage>
</organism>
<dbReference type="Pfam" id="PF22570">
    <property type="entry name" value="LiaF-TM"/>
    <property type="match status" value="1"/>
</dbReference>
<reference evidence="4 5" key="1">
    <citation type="submission" date="2021-03" db="EMBL/GenBank/DDBJ databases">
        <title>Genomic Encyclopedia of Type Strains, Phase IV (KMG-IV): sequencing the most valuable type-strain genomes for metagenomic binning, comparative biology and taxonomic classification.</title>
        <authorList>
            <person name="Goeker M."/>
        </authorList>
    </citation>
    <scope>NUCLEOTIDE SEQUENCE [LARGE SCALE GENOMIC DNA]</scope>
    <source>
        <strain evidence="4 5">DSM 101872</strain>
    </source>
</reference>
<evidence type="ECO:0000256" key="1">
    <source>
        <dbReference type="SAM" id="Phobius"/>
    </source>
</evidence>
<evidence type="ECO:0000259" key="3">
    <source>
        <dbReference type="Pfam" id="PF22570"/>
    </source>
</evidence>
<dbReference type="InterPro" id="IPR024425">
    <property type="entry name" value="LiaF-like_C"/>
</dbReference>
<keyword evidence="1" id="KW-1133">Transmembrane helix</keyword>
<name>A0ABS4MFT5_9LACO</name>
<feature type="transmembrane region" description="Helical" evidence="1">
    <location>
        <begin position="30"/>
        <end position="50"/>
    </location>
</feature>